<dbReference type="PANTHER" id="PTHR24061">
    <property type="entry name" value="CALCIUM-SENSING RECEPTOR-RELATED"/>
    <property type="match status" value="1"/>
</dbReference>
<feature type="transmembrane region" description="Helical" evidence="12">
    <location>
        <begin position="780"/>
        <end position="800"/>
    </location>
</feature>
<name>W5M2L0_LEPOC</name>
<keyword evidence="7" id="KW-0297">G-protein coupled receptor</keyword>
<protein>
    <submittedName>
        <fullName evidence="14">Olfactory receptor C family, s2</fullName>
    </submittedName>
</protein>
<evidence type="ECO:0000256" key="5">
    <source>
        <dbReference type="ARBA" id="ARBA00022729"/>
    </source>
</evidence>
<dbReference type="PROSITE" id="PS00981">
    <property type="entry name" value="G_PROTEIN_RECEP_F3_3"/>
    <property type="match status" value="1"/>
</dbReference>
<dbReference type="InterPro" id="IPR038550">
    <property type="entry name" value="GPCR_3_9-Cys_sf"/>
</dbReference>
<dbReference type="Gene3D" id="3.40.50.2300">
    <property type="match status" value="2"/>
</dbReference>
<feature type="transmembrane region" description="Helical" evidence="12">
    <location>
        <begin position="745"/>
        <end position="768"/>
    </location>
</feature>
<keyword evidence="15" id="KW-1185">Reference proteome</keyword>
<evidence type="ECO:0000313" key="15">
    <source>
        <dbReference type="Proteomes" id="UP000018468"/>
    </source>
</evidence>
<keyword evidence="6 12" id="KW-1133">Transmembrane helix</keyword>
<evidence type="ECO:0000256" key="9">
    <source>
        <dbReference type="ARBA" id="ARBA00023170"/>
    </source>
</evidence>
<evidence type="ECO:0000256" key="11">
    <source>
        <dbReference type="ARBA" id="ARBA00023224"/>
    </source>
</evidence>
<dbReference type="CDD" id="cd06364">
    <property type="entry name" value="PBP1_CaSR"/>
    <property type="match status" value="1"/>
</dbReference>
<reference evidence="15" key="1">
    <citation type="submission" date="2011-12" db="EMBL/GenBank/DDBJ databases">
        <title>The Draft Genome of Lepisosteus oculatus.</title>
        <authorList>
            <consortium name="The Broad Institute Genome Assembly &amp; Analysis Group"/>
            <consortium name="Computational R&amp;D Group"/>
            <consortium name="and Sequencing Platform"/>
            <person name="Di Palma F."/>
            <person name="Alfoldi J."/>
            <person name="Johnson J."/>
            <person name="Berlin A."/>
            <person name="Gnerre S."/>
            <person name="Jaffe D."/>
            <person name="MacCallum I."/>
            <person name="Young S."/>
            <person name="Walker B.J."/>
            <person name="Lander E.S."/>
            <person name="Lindblad-Toh K."/>
        </authorList>
    </citation>
    <scope>NUCLEOTIDE SEQUENCE [LARGE SCALE GENOMIC DNA]</scope>
</reference>
<reference evidence="14" key="3">
    <citation type="submission" date="2025-09" db="UniProtKB">
        <authorList>
            <consortium name="Ensembl"/>
        </authorList>
    </citation>
    <scope>IDENTIFICATION</scope>
</reference>
<keyword evidence="3" id="KW-1003">Cell membrane</keyword>
<dbReference type="OMA" id="DVMYNVY"/>
<evidence type="ECO:0000256" key="4">
    <source>
        <dbReference type="ARBA" id="ARBA00022692"/>
    </source>
</evidence>
<evidence type="ECO:0000256" key="1">
    <source>
        <dbReference type="ARBA" id="ARBA00004651"/>
    </source>
</evidence>
<keyword evidence="4 12" id="KW-0812">Transmembrane</keyword>
<evidence type="ECO:0000256" key="8">
    <source>
        <dbReference type="ARBA" id="ARBA00023136"/>
    </source>
</evidence>
<comment type="subcellular location">
    <subcellularLocation>
        <location evidence="1">Cell membrane</location>
        <topology evidence="1">Multi-pass membrane protein</topology>
    </subcellularLocation>
</comment>
<evidence type="ECO:0000256" key="3">
    <source>
        <dbReference type="ARBA" id="ARBA00022475"/>
    </source>
</evidence>
<organism evidence="14 15">
    <name type="scientific">Lepisosteus oculatus</name>
    <name type="common">Spotted gar</name>
    <dbReference type="NCBI Taxonomy" id="7918"/>
    <lineage>
        <taxon>Eukaryota</taxon>
        <taxon>Metazoa</taxon>
        <taxon>Chordata</taxon>
        <taxon>Craniata</taxon>
        <taxon>Vertebrata</taxon>
        <taxon>Euteleostomi</taxon>
        <taxon>Actinopterygii</taxon>
        <taxon>Neopterygii</taxon>
        <taxon>Holostei</taxon>
        <taxon>Semionotiformes</taxon>
        <taxon>Lepisosteidae</taxon>
        <taxon>Lepisosteus</taxon>
    </lineage>
</organism>
<dbReference type="STRING" id="7918.ENSLOCP00000002618"/>
<dbReference type="InterPro" id="IPR000337">
    <property type="entry name" value="GPCR_3"/>
</dbReference>
<dbReference type="InterPro" id="IPR011500">
    <property type="entry name" value="GPCR_3_9-Cys_dom"/>
</dbReference>
<reference evidence="14" key="2">
    <citation type="submission" date="2025-08" db="UniProtKB">
        <authorList>
            <consortium name="Ensembl"/>
        </authorList>
    </citation>
    <scope>IDENTIFICATION</scope>
</reference>
<dbReference type="AlphaFoldDB" id="W5M2L0"/>
<evidence type="ECO:0000256" key="10">
    <source>
        <dbReference type="ARBA" id="ARBA00023180"/>
    </source>
</evidence>
<dbReference type="Bgee" id="ENSLOCG00000002247">
    <property type="expression patterns" value="Expressed in testis and 1 other cell type or tissue"/>
</dbReference>
<dbReference type="FunFam" id="2.10.50.30:FF:000002">
    <property type="entry name" value="Vomeronasal 2 receptor, h1"/>
    <property type="match status" value="1"/>
</dbReference>
<keyword evidence="5" id="KW-0732">Signal</keyword>
<evidence type="ECO:0000256" key="12">
    <source>
        <dbReference type="SAM" id="Phobius"/>
    </source>
</evidence>
<accession>W5M2L0</accession>
<dbReference type="InterPro" id="IPR001828">
    <property type="entry name" value="ANF_lig-bd_rcpt"/>
</dbReference>
<dbReference type="InterPro" id="IPR017979">
    <property type="entry name" value="GPCR_3_CS"/>
</dbReference>
<evidence type="ECO:0000256" key="7">
    <source>
        <dbReference type="ARBA" id="ARBA00023040"/>
    </source>
</evidence>
<dbReference type="HOGENOM" id="CLU_005389_5_1_1"/>
<feature type="transmembrane region" description="Helical" evidence="12">
    <location>
        <begin position="662"/>
        <end position="686"/>
    </location>
</feature>
<dbReference type="CDD" id="cd15283">
    <property type="entry name" value="7tmC_V2R_pheromone"/>
    <property type="match status" value="1"/>
</dbReference>
<dbReference type="Gene3D" id="2.10.50.30">
    <property type="entry name" value="GPCR, family 3, nine cysteines domain"/>
    <property type="match status" value="1"/>
</dbReference>
<dbReference type="GeneTree" id="ENSGT01050000244874"/>
<dbReference type="Pfam" id="PF01094">
    <property type="entry name" value="ANF_receptor"/>
    <property type="match status" value="1"/>
</dbReference>
<evidence type="ECO:0000256" key="6">
    <source>
        <dbReference type="ARBA" id="ARBA00022989"/>
    </source>
</evidence>
<dbReference type="PROSITE" id="PS50259">
    <property type="entry name" value="G_PROTEIN_RECEP_F3_4"/>
    <property type="match status" value="1"/>
</dbReference>
<keyword evidence="8 12" id="KW-0472">Membrane</keyword>
<dbReference type="InParanoid" id="W5M2L0"/>
<feature type="transmembrane region" description="Helical" evidence="12">
    <location>
        <begin position="812"/>
        <end position="836"/>
    </location>
</feature>
<dbReference type="FunFam" id="3.40.50.2300:FF:000067">
    <property type="entry name" value="Olfactory receptor C family, h1"/>
    <property type="match status" value="1"/>
</dbReference>
<dbReference type="InterPro" id="IPR017978">
    <property type="entry name" value="GPCR_3_C"/>
</dbReference>
<comment type="similarity">
    <text evidence="2">Belongs to the G-protein coupled receptor 3 family.</text>
</comment>
<dbReference type="InterPro" id="IPR000068">
    <property type="entry name" value="GPCR_3_Ca_sens_rcpt-rel"/>
</dbReference>
<dbReference type="EMBL" id="AHAT01022488">
    <property type="status" value="NOT_ANNOTATED_CDS"/>
    <property type="molecule type" value="Genomic_DNA"/>
</dbReference>
<feature type="transmembrane region" description="Helical" evidence="12">
    <location>
        <begin position="706"/>
        <end position="725"/>
    </location>
</feature>
<dbReference type="eggNOG" id="KOG1056">
    <property type="taxonomic scope" value="Eukaryota"/>
</dbReference>
<dbReference type="PRINTS" id="PR00592">
    <property type="entry name" value="CASENSINGR"/>
</dbReference>
<feature type="transmembrane region" description="Helical" evidence="12">
    <location>
        <begin position="629"/>
        <end position="650"/>
    </location>
</feature>
<dbReference type="SUPFAM" id="SSF53822">
    <property type="entry name" value="Periplasmic binding protein-like I"/>
    <property type="match status" value="1"/>
</dbReference>
<keyword evidence="10" id="KW-0325">Glycoprotein</keyword>
<dbReference type="PRINTS" id="PR00248">
    <property type="entry name" value="GPCRMGR"/>
</dbReference>
<feature type="domain" description="G-protein coupled receptors family 3 profile" evidence="13">
    <location>
        <begin position="592"/>
        <end position="846"/>
    </location>
</feature>
<dbReference type="Ensembl" id="ENSLOCT00000002624.1">
    <property type="protein sequence ID" value="ENSLOCP00000002618.1"/>
    <property type="gene ID" value="ENSLOCG00000002247.1"/>
</dbReference>
<feature type="transmembrane region" description="Helical" evidence="12">
    <location>
        <begin position="592"/>
        <end position="617"/>
    </location>
</feature>
<evidence type="ECO:0000256" key="2">
    <source>
        <dbReference type="ARBA" id="ARBA00007242"/>
    </source>
</evidence>
<dbReference type="GO" id="GO:0005886">
    <property type="term" value="C:plasma membrane"/>
    <property type="evidence" value="ECO:0000318"/>
    <property type="project" value="GO_Central"/>
</dbReference>
<dbReference type="GO" id="GO:0004930">
    <property type="term" value="F:G protein-coupled receptor activity"/>
    <property type="evidence" value="ECO:0000318"/>
    <property type="project" value="GO_Central"/>
</dbReference>
<dbReference type="PANTHER" id="PTHR24061:SF528">
    <property type="entry name" value="C-FAMILY ODORANT RECEPTOR OLFCD2-RELATED"/>
    <property type="match status" value="1"/>
</dbReference>
<evidence type="ECO:0000259" key="13">
    <source>
        <dbReference type="PROSITE" id="PS50259"/>
    </source>
</evidence>
<proteinExistence type="inferred from homology"/>
<keyword evidence="11" id="KW-0807">Transducer</keyword>
<dbReference type="Proteomes" id="UP000018468">
    <property type="component" value="Linkage group LG14"/>
</dbReference>
<sequence>MNLYSLLYFALIFHRRIYRGLKHLYKKGDITIGGLFPIHTRVLAGDQSFQYKPQFLQCEGFDFRTFRWVQAMRFAMEEINNNTELLPNVTLGYAIADTCLTQRTALREALALVTGERETVSGSSCGRAPDVPVIIGDASSSGSVVIARTLGVFRIPMVSYFASCACLSDKNKFPSFFRTVPSDYFQARAMAKLLKRFGWTWVGVIAGDDDYGKFGIQIFREEIKNFDVCIAFSEIIPKVYSEEKIFEIIKAVKLSTAKVIVTFAIQSDIIFVLEQIVNQNITDKQWIATEAWITSSLVSTPRNLHSLEGTLGFALRRAEIKGLKSFLERIHPASDPTDPFIAEFWETMFKCSLGLLTSPTLKPNCSGLEKLESVKSIYNDVSQLRATYNVYKAVYSIALALQDMLLCGPGKGPFENGTCPDITDLQPWQLVHYLKEVHGSTPVGEKIYFDENGDPAASYDIINWQKEADGSVKFVKVGQFDASEGSENEFNIEEDSVVWTGGQREVSTFILKFFTHVPQSVCSETCLPGTWKAAQKGRPACCFDCRPCADGEISNITGSVECKKCPPTYWSNAQKTACVPKETEYLSYQETMGIILAAISIGGAAITACVICTFFHFRETPIVKANNSELSFLLLVSLVLCFLCSLAFIGQPLPWSCKLRHTAFGVSFVLCISCVLSKTVVVLVAFRSTLPGSNIMRHFGPVQQRAGILFCTLVQVLICVLWLTLSPPYPSRLLEQSAKIILECNVGSVLGFACVLGACVCFVLAFLARKLPDNFNEAKLITFSMLIFCAVWVTFVPAYISSPGKYTVAVEIFAILSSSYGLLVCIFVPKCYILLLKPERNTKKQL</sequence>
<evidence type="ECO:0000313" key="14">
    <source>
        <dbReference type="Ensembl" id="ENSLOCP00000002618.1"/>
    </source>
</evidence>
<dbReference type="Pfam" id="PF07562">
    <property type="entry name" value="NCD3G"/>
    <property type="match status" value="1"/>
</dbReference>
<keyword evidence="9" id="KW-0675">Receptor</keyword>
<dbReference type="FunFam" id="3.40.50.2300:FF:000016">
    <property type="entry name" value="Taste 1 receptor member 2"/>
    <property type="match status" value="1"/>
</dbReference>
<dbReference type="Pfam" id="PF00003">
    <property type="entry name" value="7tm_3"/>
    <property type="match status" value="1"/>
</dbReference>
<dbReference type="InterPro" id="IPR028082">
    <property type="entry name" value="Peripla_BP_I"/>
</dbReference>